<protein>
    <submittedName>
        <fullName evidence="1">Uncharacterized protein</fullName>
    </submittedName>
</protein>
<evidence type="ECO:0000313" key="2">
    <source>
        <dbReference type="Proteomes" id="UP001295423"/>
    </source>
</evidence>
<comment type="caution">
    <text evidence="1">The sequence shown here is derived from an EMBL/GenBank/DDBJ whole genome shotgun (WGS) entry which is preliminary data.</text>
</comment>
<keyword evidence="2" id="KW-1185">Reference proteome</keyword>
<proteinExistence type="predicted"/>
<dbReference type="AlphaFoldDB" id="A0AAD2CXN9"/>
<gene>
    <name evidence="1" type="ORF">CYCCA115_LOCUS10257</name>
</gene>
<dbReference type="Proteomes" id="UP001295423">
    <property type="component" value="Unassembled WGS sequence"/>
</dbReference>
<name>A0AAD2CXN9_9STRA</name>
<sequence length="128" mass="14128">MQPGPRVILIQTMNDLAVGRKCPEEAFAWEGRDKHLLAVYGPPNPAALGPVDDTEYILLNPEPLTLPYASGGQFVEVKIYSWNEMTGPLRSEDITVWSNSTSATDGNTIVEGVHTYDTREKSHPCSVR</sequence>
<evidence type="ECO:0000313" key="1">
    <source>
        <dbReference type="EMBL" id="CAJ1946116.1"/>
    </source>
</evidence>
<dbReference type="EMBL" id="CAKOGP040001594">
    <property type="protein sequence ID" value="CAJ1946116.1"/>
    <property type="molecule type" value="Genomic_DNA"/>
</dbReference>
<reference evidence="1" key="1">
    <citation type="submission" date="2023-08" db="EMBL/GenBank/DDBJ databases">
        <authorList>
            <person name="Audoor S."/>
            <person name="Bilcke G."/>
        </authorList>
    </citation>
    <scope>NUCLEOTIDE SEQUENCE</scope>
</reference>
<organism evidence="1 2">
    <name type="scientific">Cylindrotheca closterium</name>
    <dbReference type="NCBI Taxonomy" id="2856"/>
    <lineage>
        <taxon>Eukaryota</taxon>
        <taxon>Sar</taxon>
        <taxon>Stramenopiles</taxon>
        <taxon>Ochrophyta</taxon>
        <taxon>Bacillariophyta</taxon>
        <taxon>Bacillariophyceae</taxon>
        <taxon>Bacillariophycidae</taxon>
        <taxon>Bacillariales</taxon>
        <taxon>Bacillariaceae</taxon>
        <taxon>Cylindrotheca</taxon>
    </lineage>
</organism>
<accession>A0AAD2CXN9</accession>